<dbReference type="InterPro" id="IPR032675">
    <property type="entry name" value="LRR_dom_sf"/>
</dbReference>
<keyword evidence="2" id="KW-1185">Reference proteome</keyword>
<gene>
    <name evidence="1" type="ORF">C2G38_2183449</name>
</gene>
<dbReference type="AlphaFoldDB" id="A0A397V8U7"/>
<dbReference type="Proteomes" id="UP000266673">
    <property type="component" value="Unassembled WGS sequence"/>
</dbReference>
<accession>A0A397V8U7</accession>
<organism evidence="1 2">
    <name type="scientific">Gigaspora rosea</name>
    <dbReference type="NCBI Taxonomy" id="44941"/>
    <lineage>
        <taxon>Eukaryota</taxon>
        <taxon>Fungi</taxon>
        <taxon>Fungi incertae sedis</taxon>
        <taxon>Mucoromycota</taxon>
        <taxon>Glomeromycotina</taxon>
        <taxon>Glomeromycetes</taxon>
        <taxon>Diversisporales</taxon>
        <taxon>Gigasporaceae</taxon>
        <taxon>Gigaspora</taxon>
    </lineage>
</organism>
<dbReference type="SUPFAM" id="SSF81383">
    <property type="entry name" value="F-box domain"/>
    <property type="match status" value="1"/>
</dbReference>
<protein>
    <submittedName>
        <fullName evidence="1">Uncharacterized protein</fullName>
    </submittedName>
</protein>
<name>A0A397V8U7_9GLOM</name>
<sequence length="506" mass="59328">MASKIFMGYMPELMENILNNLKNEFNSLYSCALVSRYWCKMSIPILWQDPFSQFNQNPLFITRYFSSLGEDEKFALKKYGINTEFFKTLFEYTRFLKILDLYNLEKKVVEWMLIELVNDTLMNFTINLLFNLFIENGATLDKLVVFFSDSLKFKPEIFCSLGQNVQFFSRLQYLFLSEVAFSNIESAVTLLRTLAKNATKIRALKLEKFVSIYDYYEPRLFQALFHAIMHIIESQEQLRLFSLVGVKYLTEFHGIISALESQKNSLQEVIIDNCDFSAEFDVLNNCKNLETLRIWYCDTKLSNIFDYKISTLEIVNFSIDASVTIQILEQSGLLLQRLKLGSCEGIWNESLLLETLKSSCPNIRYLNITGIEFSIQLIKLIGDLQKLQFLSLWCSIDDIQDEELKIRVMTFSEILPLTLQYLDLEDNWIEPYTDIFLDHCNAPLKKLLIYRLGNEKISKALVEFCIRNKTLNYVGVYNYLDLYDKTRTEMEEYVPLVPFEHIIVDC</sequence>
<dbReference type="SUPFAM" id="SSF52047">
    <property type="entry name" value="RNI-like"/>
    <property type="match status" value="1"/>
</dbReference>
<evidence type="ECO:0000313" key="2">
    <source>
        <dbReference type="Proteomes" id="UP000266673"/>
    </source>
</evidence>
<comment type="caution">
    <text evidence="1">The sequence shown here is derived from an EMBL/GenBank/DDBJ whole genome shotgun (WGS) entry which is preliminary data.</text>
</comment>
<dbReference type="OrthoDB" id="10284456at2759"/>
<reference evidence="1 2" key="1">
    <citation type="submission" date="2018-06" db="EMBL/GenBank/DDBJ databases">
        <title>Comparative genomics reveals the genomic features of Rhizophagus irregularis, R. cerebriforme, R. diaphanum and Gigaspora rosea, and their symbiotic lifestyle signature.</title>
        <authorList>
            <person name="Morin E."/>
            <person name="San Clemente H."/>
            <person name="Chen E.C.H."/>
            <person name="De La Providencia I."/>
            <person name="Hainaut M."/>
            <person name="Kuo A."/>
            <person name="Kohler A."/>
            <person name="Murat C."/>
            <person name="Tang N."/>
            <person name="Roy S."/>
            <person name="Loubradou J."/>
            <person name="Henrissat B."/>
            <person name="Grigoriev I.V."/>
            <person name="Corradi N."/>
            <person name="Roux C."/>
            <person name="Martin F.M."/>
        </authorList>
    </citation>
    <scope>NUCLEOTIDE SEQUENCE [LARGE SCALE GENOMIC DNA]</scope>
    <source>
        <strain evidence="1 2">DAOM 194757</strain>
    </source>
</reference>
<dbReference type="Gene3D" id="3.80.10.10">
    <property type="entry name" value="Ribonuclease Inhibitor"/>
    <property type="match status" value="1"/>
</dbReference>
<dbReference type="EMBL" id="QKWP01000512">
    <property type="protein sequence ID" value="RIB18855.1"/>
    <property type="molecule type" value="Genomic_DNA"/>
</dbReference>
<dbReference type="InterPro" id="IPR036047">
    <property type="entry name" value="F-box-like_dom_sf"/>
</dbReference>
<proteinExistence type="predicted"/>
<evidence type="ECO:0000313" key="1">
    <source>
        <dbReference type="EMBL" id="RIB18855.1"/>
    </source>
</evidence>